<accession>A0ABP1FR67</accession>
<organism evidence="3 4">
    <name type="scientific">Coccomyxa viridis</name>
    <dbReference type="NCBI Taxonomy" id="1274662"/>
    <lineage>
        <taxon>Eukaryota</taxon>
        <taxon>Viridiplantae</taxon>
        <taxon>Chlorophyta</taxon>
        <taxon>core chlorophytes</taxon>
        <taxon>Trebouxiophyceae</taxon>
        <taxon>Trebouxiophyceae incertae sedis</taxon>
        <taxon>Coccomyxaceae</taxon>
        <taxon>Coccomyxa</taxon>
    </lineage>
</organism>
<comment type="caution">
    <text evidence="3">The sequence shown here is derived from an EMBL/GenBank/DDBJ whole genome shotgun (WGS) entry which is preliminary data.</text>
</comment>
<evidence type="ECO:0000313" key="4">
    <source>
        <dbReference type="Proteomes" id="UP001497392"/>
    </source>
</evidence>
<dbReference type="Pfam" id="PF02582">
    <property type="entry name" value="DUF155"/>
    <property type="match status" value="1"/>
</dbReference>
<feature type="domain" description="DUF155" evidence="2">
    <location>
        <begin position="121"/>
        <end position="288"/>
    </location>
</feature>
<dbReference type="InterPro" id="IPR051624">
    <property type="entry name" value="RMD1/Sad1-interacting"/>
</dbReference>
<comment type="similarity">
    <text evidence="1">Belongs to the RMD1/sif2 family.</text>
</comment>
<protein>
    <submittedName>
        <fullName evidence="3">G3624 protein</fullName>
    </submittedName>
</protein>
<dbReference type="PANTHER" id="PTHR16255:SF6">
    <property type="entry name" value="PROTEIN RETARDED ROOT GROWTH-LIKE"/>
    <property type="match status" value="1"/>
</dbReference>
<gene>
    <name evidence="3" type="primary">g3624</name>
    <name evidence="3" type="ORF">VP750_LOCUS3095</name>
</gene>
<dbReference type="Proteomes" id="UP001497392">
    <property type="component" value="Unassembled WGS sequence"/>
</dbReference>
<proteinExistence type="inferred from homology"/>
<evidence type="ECO:0000256" key="1">
    <source>
        <dbReference type="ARBA" id="ARBA00008306"/>
    </source>
</evidence>
<evidence type="ECO:0000313" key="3">
    <source>
        <dbReference type="EMBL" id="CAL5221436.1"/>
    </source>
</evidence>
<evidence type="ECO:0000259" key="2">
    <source>
        <dbReference type="Pfam" id="PF02582"/>
    </source>
</evidence>
<sequence>MTLQLCQAASALGAQLPAEEGPEEHGLSRNPEPAWLGRASIARREREKEVTIPFSAKAFYVGKDLNRLLQSLDKAASAQRFSTVWRAHDSRMICLSPQHAAGSKAVRTSETYLAIFNSMDTVVFFNGRGREVQLWKELAGATLPARNIEEFKVEIQDSLFQATHLQPDSIALKHAQPDQIKTIAYLLAQTVALHFYEMEVDTMLKVFQDINMSMERTGEFGSAGAAGGSKAELLRMVASNNVMRTGILSSKIGLTKRFEAAWKDPECDLIYEHLRREMEIDRRYEALEDKFDLIQDNLKYFLEIIQNRKSDFLEYMIVLLIAAEICVSLIDMYTRV</sequence>
<dbReference type="PANTHER" id="PTHR16255">
    <property type="entry name" value="REQUIRED FOR MEIOTIC NUCLEAR DIVISION PROTEIN 1 HOMOLOG"/>
    <property type="match status" value="1"/>
</dbReference>
<dbReference type="InterPro" id="IPR003734">
    <property type="entry name" value="DUF155"/>
</dbReference>
<name>A0ABP1FR67_9CHLO</name>
<dbReference type="EMBL" id="CAXHTA020000005">
    <property type="protein sequence ID" value="CAL5221436.1"/>
    <property type="molecule type" value="Genomic_DNA"/>
</dbReference>
<keyword evidence="4" id="KW-1185">Reference proteome</keyword>
<reference evidence="3 4" key="1">
    <citation type="submission" date="2024-06" db="EMBL/GenBank/DDBJ databases">
        <authorList>
            <person name="Kraege A."/>
            <person name="Thomma B."/>
        </authorList>
    </citation>
    <scope>NUCLEOTIDE SEQUENCE [LARGE SCALE GENOMIC DNA]</scope>
</reference>